<keyword evidence="5" id="KW-0812">Transmembrane</keyword>
<dbReference type="AlphaFoldDB" id="A0A914UGW5"/>
<accession>A0A914UGW5</accession>
<evidence type="ECO:0000256" key="5">
    <source>
        <dbReference type="ARBA" id="ARBA00022692"/>
    </source>
</evidence>
<keyword evidence="4" id="KW-0808">Transferase</keyword>
<evidence type="ECO:0000256" key="3">
    <source>
        <dbReference type="ARBA" id="ARBA00011233"/>
    </source>
</evidence>
<evidence type="ECO:0000256" key="6">
    <source>
        <dbReference type="ARBA" id="ARBA00022968"/>
    </source>
</evidence>
<keyword evidence="6" id="KW-0735">Signal-anchor</keyword>
<dbReference type="Proteomes" id="UP000887566">
    <property type="component" value="Unplaced"/>
</dbReference>
<protein>
    <submittedName>
        <fullName evidence="13">Uncharacterized protein</fullName>
    </submittedName>
</protein>
<dbReference type="FunFam" id="3.40.50.300:FF:001418">
    <property type="entry name" value="Heparan sulfate 2-o-sulfotransferase"/>
    <property type="match status" value="1"/>
</dbReference>
<sequence length="337" mass="39225">MCKTNQFHVLHLNVTKNRHTLTLSDQRRFIQNVSNWSERKPAFYHGHVAFLDFTRFGQHNPIYINLLREPLERLVSHYYFLRFGDNFRVGLKRSRDGDTETFDDCVARNGKDCDPKQMWLQVPFFCGHSSLCWEAGNAWALEQAKRNLINHYLLVGITENIDQFIELLEATLPRFFKGASAHFASLDESRSHMRNTKKKILPNTTTITVMKESPIYRMESEFYLFAKEQFEFALQRYTASNNENENIALSRVTPGFDTGGIGDILMRDSYLYWFRARFIWETQHSSVRTVFLPRSLLPSASSGLKLFRFHVTVSAIAVLPGGYSRVKLVGFIKFRLP</sequence>
<evidence type="ECO:0000256" key="10">
    <source>
        <dbReference type="ARBA" id="ARBA00023157"/>
    </source>
</evidence>
<dbReference type="SUPFAM" id="SSF52540">
    <property type="entry name" value="P-loop containing nucleoside triphosphate hydrolases"/>
    <property type="match status" value="1"/>
</dbReference>
<dbReference type="Pfam" id="PF03567">
    <property type="entry name" value="Sulfotransfer_2"/>
    <property type="match status" value="1"/>
</dbReference>
<evidence type="ECO:0000313" key="13">
    <source>
        <dbReference type="WBParaSite" id="PSAMB.scaffold10096size4353.g33041.t1"/>
    </source>
</evidence>
<keyword evidence="8" id="KW-0333">Golgi apparatus</keyword>
<keyword evidence="12" id="KW-1185">Reference proteome</keyword>
<evidence type="ECO:0000256" key="7">
    <source>
        <dbReference type="ARBA" id="ARBA00022989"/>
    </source>
</evidence>
<dbReference type="GO" id="GO:0000139">
    <property type="term" value="C:Golgi membrane"/>
    <property type="evidence" value="ECO:0007669"/>
    <property type="project" value="UniProtKB-SubCell"/>
</dbReference>
<dbReference type="PANTHER" id="PTHR12129:SF17">
    <property type="entry name" value="HEPARAN SULFATE 2-O-SULFOTRANSFERASE 1"/>
    <property type="match status" value="1"/>
</dbReference>
<proteinExistence type="inferred from homology"/>
<comment type="similarity">
    <text evidence="2">Belongs to the sulfotransferase 3 family.</text>
</comment>
<evidence type="ECO:0000256" key="4">
    <source>
        <dbReference type="ARBA" id="ARBA00022679"/>
    </source>
</evidence>
<keyword evidence="7" id="KW-1133">Transmembrane helix</keyword>
<dbReference type="InterPro" id="IPR027417">
    <property type="entry name" value="P-loop_NTPase"/>
</dbReference>
<evidence type="ECO:0000256" key="9">
    <source>
        <dbReference type="ARBA" id="ARBA00023136"/>
    </source>
</evidence>
<comment type="subunit">
    <text evidence="3">Homotrimer.</text>
</comment>
<dbReference type="WBParaSite" id="PSAMB.scaffold10096size4353.g33041.t1">
    <property type="protein sequence ID" value="PSAMB.scaffold10096size4353.g33041.t1"/>
    <property type="gene ID" value="PSAMB.scaffold10096size4353.g33041"/>
</dbReference>
<comment type="subcellular location">
    <subcellularLocation>
        <location evidence="1">Golgi apparatus membrane</location>
        <topology evidence="1">Single-pass type II membrane protein</topology>
    </subcellularLocation>
</comment>
<evidence type="ECO:0000256" key="2">
    <source>
        <dbReference type="ARBA" id="ARBA00010569"/>
    </source>
</evidence>
<dbReference type="InterPro" id="IPR005331">
    <property type="entry name" value="Sulfotransferase"/>
</dbReference>
<organism evidence="12 13">
    <name type="scientific">Plectus sambesii</name>
    <dbReference type="NCBI Taxonomy" id="2011161"/>
    <lineage>
        <taxon>Eukaryota</taxon>
        <taxon>Metazoa</taxon>
        <taxon>Ecdysozoa</taxon>
        <taxon>Nematoda</taxon>
        <taxon>Chromadorea</taxon>
        <taxon>Plectida</taxon>
        <taxon>Plectina</taxon>
        <taxon>Plectoidea</taxon>
        <taxon>Plectidae</taxon>
        <taxon>Plectus</taxon>
    </lineage>
</organism>
<name>A0A914UGW5_9BILA</name>
<dbReference type="GO" id="GO:0004394">
    <property type="term" value="F:heparan sulfate 2-sulfotransferase activity"/>
    <property type="evidence" value="ECO:0007669"/>
    <property type="project" value="TreeGrafter"/>
</dbReference>
<dbReference type="PANTHER" id="PTHR12129">
    <property type="entry name" value="HEPARAN SULFATE 2-O-SULFOTRANSFERASE"/>
    <property type="match status" value="1"/>
</dbReference>
<evidence type="ECO:0000256" key="8">
    <source>
        <dbReference type="ARBA" id="ARBA00023034"/>
    </source>
</evidence>
<keyword evidence="9" id="KW-0472">Membrane</keyword>
<dbReference type="Gene3D" id="3.40.50.300">
    <property type="entry name" value="P-loop containing nucleotide triphosphate hydrolases"/>
    <property type="match status" value="1"/>
</dbReference>
<dbReference type="GO" id="GO:0015012">
    <property type="term" value="P:heparan sulfate proteoglycan biosynthetic process"/>
    <property type="evidence" value="ECO:0007669"/>
    <property type="project" value="UniProtKB-ARBA"/>
</dbReference>
<evidence type="ECO:0000256" key="11">
    <source>
        <dbReference type="ARBA" id="ARBA00023180"/>
    </source>
</evidence>
<evidence type="ECO:0000313" key="12">
    <source>
        <dbReference type="Proteomes" id="UP000887566"/>
    </source>
</evidence>
<keyword evidence="11" id="KW-0325">Glycoprotein</keyword>
<evidence type="ECO:0000256" key="1">
    <source>
        <dbReference type="ARBA" id="ARBA00004323"/>
    </source>
</evidence>
<keyword evidence="10" id="KW-1015">Disulfide bond</keyword>
<dbReference type="InterPro" id="IPR007734">
    <property type="entry name" value="Heparan_SO4_2-O-STrfase"/>
</dbReference>
<reference evidence="13" key="1">
    <citation type="submission" date="2022-11" db="UniProtKB">
        <authorList>
            <consortium name="WormBaseParasite"/>
        </authorList>
    </citation>
    <scope>IDENTIFICATION</scope>
</reference>